<evidence type="ECO:0000256" key="1">
    <source>
        <dbReference type="SAM" id="Phobius"/>
    </source>
</evidence>
<organism evidence="2 3">
    <name type="scientific">Theileria equi strain WA</name>
    <dbReference type="NCBI Taxonomy" id="1537102"/>
    <lineage>
        <taxon>Eukaryota</taxon>
        <taxon>Sar</taxon>
        <taxon>Alveolata</taxon>
        <taxon>Apicomplexa</taxon>
        <taxon>Aconoidasida</taxon>
        <taxon>Piroplasmida</taxon>
        <taxon>Theileriidae</taxon>
        <taxon>Theileria</taxon>
    </lineage>
</organism>
<sequence>MDKGVTIDISMDPTSSNYGFSDYSTTYHDALNAIDLTECKDSTQWPGYRKFVHEPRDKRKIIGVRKKRVQQYGFEQSLANCYTATVYFWTGDSSYANPLLVQLGGESTYYSWKSDDSWGPDSDASGQFITRLDKQNCRRNKAHVANISKAESNTYDCYACKDREQKITFSTSSEEADREYKKVVHRITSGESGHKIGRIDNSYPPQHGIKIKGTITSLNVFYYPKTDDRALIIHFDGAWFTKTKSADEWEKKRGSTPQGTDDFSGILELIKVTNGASEGLTPGAIAGGVLGAGLGGAAIGLGLWKGRSFLKKRFIF</sequence>
<accession>L0AWQ7</accession>
<feature type="transmembrane region" description="Helical" evidence="1">
    <location>
        <begin position="284"/>
        <end position="304"/>
    </location>
</feature>
<evidence type="ECO:0000313" key="2">
    <source>
        <dbReference type="EMBL" id="AFZ79446.1"/>
    </source>
</evidence>
<gene>
    <name evidence="2" type="ORF">BEWA_022940</name>
</gene>
<proteinExistence type="predicted"/>
<dbReference type="AlphaFoldDB" id="L0AWQ7"/>
<protein>
    <submittedName>
        <fullName evidence="2">Uncharacterized protein</fullName>
    </submittedName>
</protein>
<keyword evidence="1" id="KW-0472">Membrane</keyword>
<keyword evidence="1" id="KW-0812">Transmembrane</keyword>
<dbReference type="GeneID" id="15806200"/>
<dbReference type="Proteomes" id="UP000031512">
    <property type="component" value="Chromosome 1"/>
</dbReference>
<keyword evidence="3" id="KW-1185">Reference proteome</keyword>
<reference evidence="2 3" key="1">
    <citation type="journal article" date="2012" name="BMC Genomics">
        <title>Comparative genomic analysis and phylogenetic position of Theileria equi.</title>
        <authorList>
            <person name="Kappmeyer L.S."/>
            <person name="Thiagarajan M."/>
            <person name="Herndon D.R."/>
            <person name="Ramsay J.D."/>
            <person name="Caler E."/>
            <person name="Djikeng A."/>
            <person name="Gillespie J.J."/>
            <person name="Lau A.O."/>
            <person name="Roalson E.H."/>
            <person name="Silva J.C."/>
            <person name="Silva M.G."/>
            <person name="Suarez C.E."/>
            <person name="Ueti M.W."/>
            <person name="Nene V.M."/>
            <person name="Mealey R.H."/>
            <person name="Knowles D.P."/>
            <person name="Brayton K.A."/>
        </authorList>
    </citation>
    <scope>NUCLEOTIDE SEQUENCE [LARGE SCALE GENOMIC DNA]</scope>
    <source>
        <strain evidence="2 3">WA</strain>
    </source>
</reference>
<evidence type="ECO:0000313" key="3">
    <source>
        <dbReference type="Proteomes" id="UP000031512"/>
    </source>
</evidence>
<dbReference type="VEuPathDB" id="PiroplasmaDB:BEWA_022940"/>
<keyword evidence="1" id="KW-1133">Transmembrane helix</keyword>
<dbReference type="RefSeq" id="XP_004829112.1">
    <property type="nucleotide sequence ID" value="XM_004829055.1"/>
</dbReference>
<name>L0AWQ7_THEEQ</name>
<dbReference type="KEGG" id="beq:BEWA_022940"/>
<dbReference type="EMBL" id="CP001669">
    <property type="protein sequence ID" value="AFZ79446.1"/>
    <property type="molecule type" value="Genomic_DNA"/>
</dbReference>